<dbReference type="InterPro" id="IPR056132">
    <property type="entry name" value="DUF7715"/>
</dbReference>
<dbReference type="Proteomes" id="UP001500979">
    <property type="component" value="Unassembled WGS sequence"/>
</dbReference>
<gene>
    <name evidence="2" type="ORF">GCM10010470_16280</name>
</gene>
<reference evidence="2 3" key="1">
    <citation type="journal article" date="2019" name="Int. J. Syst. Evol. Microbiol.">
        <title>The Global Catalogue of Microorganisms (GCM) 10K type strain sequencing project: providing services to taxonomists for standard genome sequencing and annotation.</title>
        <authorList>
            <consortium name="The Broad Institute Genomics Platform"/>
            <consortium name="The Broad Institute Genome Sequencing Center for Infectious Disease"/>
            <person name="Wu L."/>
            <person name="Ma J."/>
        </authorList>
    </citation>
    <scope>NUCLEOTIDE SEQUENCE [LARGE SCALE GENOMIC DNA]</scope>
    <source>
        <strain evidence="2 3">JCM 9383</strain>
    </source>
</reference>
<evidence type="ECO:0000313" key="3">
    <source>
        <dbReference type="Proteomes" id="UP001500979"/>
    </source>
</evidence>
<feature type="domain" description="DUF7715" evidence="1">
    <location>
        <begin position="14"/>
        <end position="140"/>
    </location>
</feature>
<dbReference type="Pfam" id="PF24831">
    <property type="entry name" value="DUF7715"/>
    <property type="match status" value="1"/>
</dbReference>
<keyword evidence="3" id="KW-1185">Reference proteome</keyword>
<sequence>MITRTHQQIPLLPALMATHRTQGQRSTDFAFARDGELVTLASVCDRDRGNPDGGCGCGRAFAGLRSHKATTTAIVVEMVMTRDDYLHRMRASARDAGFLQDGEDPTDIDDQADELLDIAAGWPIGTVVERRGDLIQVREWPPRQRA</sequence>
<comment type="caution">
    <text evidence="2">The sequence shown here is derived from an EMBL/GenBank/DDBJ whole genome shotgun (WGS) entry which is preliminary data.</text>
</comment>
<proteinExistence type="predicted"/>
<accession>A0ABN3V841</accession>
<name>A0ABN3V841_9PSEU</name>
<evidence type="ECO:0000313" key="2">
    <source>
        <dbReference type="EMBL" id="GAA2783053.1"/>
    </source>
</evidence>
<protein>
    <recommendedName>
        <fullName evidence="1">DUF7715 domain-containing protein</fullName>
    </recommendedName>
</protein>
<organism evidence="2 3">
    <name type="scientific">Saccharopolyspora taberi</name>
    <dbReference type="NCBI Taxonomy" id="60895"/>
    <lineage>
        <taxon>Bacteria</taxon>
        <taxon>Bacillati</taxon>
        <taxon>Actinomycetota</taxon>
        <taxon>Actinomycetes</taxon>
        <taxon>Pseudonocardiales</taxon>
        <taxon>Pseudonocardiaceae</taxon>
        <taxon>Saccharopolyspora</taxon>
    </lineage>
</organism>
<dbReference type="EMBL" id="BAAAUX010000009">
    <property type="protein sequence ID" value="GAA2783053.1"/>
    <property type="molecule type" value="Genomic_DNA"/>
</dbReference>
<evidence type="ECO:0000259" key="1">
    <source>
        <dbReference type="Pfam" id="PF24831"/>
    </source>
</evidence>